<dbReference type="GO" id="GO:0016042">
    <property type="term" value="P:lipid catabolic process"/>
    <property type="evidence" value="ECO:0007669"/>
    <property type="project" value="UniProtKB-UniRule"/>
</dbReference>
<dbReference type="SUPFAM" id="SSF52151">
    <property type="entry name" value="FabD/lysophospholipase-like"/>
    <property type="match status" value="1"/>
</dbReference>
<evidence type="ECO:0000256" key="6">
    <source>
        <dbReference type="SAM" id="MobiDB-lite"/>
    </source>
</evidence>
<dbReference type="GO" id="GO:0052689">
    <property type="term" value="F:carboxylic ester hydrolase activity"/>
    <property type="evidence" value="ECO:0007669"/>
    <property type="project" value="UniProtKB-ARBA"/>
</dbReference>
<accession>A0A2G8STQ5</accession>
<evidence type="ECO:0000256" key="3">
    <source>
        <dbReference type="ARBA" id="ARBA00022963"/>
    </source>
</evidence>
<feature type="compositionally biased region" description="Low complexity" evidence="6">
    <location>
        <begin position="529"/>
        <end position="540"/>
    </location>
</feature>
<dbReference type="InterPro" id="IPR050301">
    <property type="entry name" value="NTE"/>
</dbReference>
<keyword evidence="2 5" id="KW-0378">Hydrolase</keyword>
<dbReference type="PROSITE" id="PS51635">
    <property type="entry name" value="PNPLA"/>
    <property type="match status" value="1"/>
</dbReference>
<name>A0A2G8STQ5_9APHY</name>
<evidence type="ECO:0000256" key="4">
    <source>
        <dbReference type="ARBA" id="ARBA00023098"/>
    </source>
</evidence>
<dbReference type="OrthoDB" id="15478at2759"/>
<dbReference type="PANTHER" id="PTHR14226:SF66">
    <property type="entry name" value="TRIACYLGLYCEROL LIPASE PTL2"/>
    <property type="match status" value="1"/>
</dbReference>
<feature type="active site" description="Nucleophile" evidence="5">
    <location>
        <position position="71"/>
    </location>
</feature>
<dbReference type="InterPro" id="IPR002641">
    <property type="entry name" value="PNPLA_dom"/>
</dbReference>
<dbReference type="GO" id="GO:0016298">
    <property type="term" value="F:lipase activity"/>
    <property type="evidence" value="ECO:0007669"/>
    <property type="project" value="UniProtKB-ARBA"/>
</dbReference>
<dbReference type="STRING" id="1077348.A0A2G8STQ5"/>
<dbReference type="EMBL" id="AYKW01000001">
    <property type="protein sequence ID" value="PIL37159.1"/>
    <property type="molecule type" value="Genomic_DNA"/>
</dbReference>
<proteinExistence type="inferred from homology"/>
<dbReference type="AlphaFoldDB" id="A0A2G8STQ5"/>
<dbReference type="Gene3D" id="3.40.1090.10">
    <property type="entry name" value="Cytosolic phospholipase A2 catalytic domain"/>
    <property type="match status" value="2"/>
</dbReference>
<sequence>MDEVEKAIEYIRETPDVSNEEKKRFFKSANTNLGTSALCLSGGASFGYYHFGVVKAFIDQNLLPRVISGTSAGGLVAALICTYTDEELKELLVPELANRITACEEPFKVWFRRFWLTGARFDSAAWARKACFFTRGSMTFREAYLRTGRILNVSVIPAERHSPTKLLNYITAPDTVIWSALLASAAVPGILNPVVLMQKARDGTIIPWNWGSKFKDGSLRVDIPVQALNLYFNVTHPIVSQANPHVHLFFFAPQGSAGKPVAHSKGKGWRGNFLLSAAEQWLKLELTKNFKVWTRISSIDLIVRIWPRTRLMVSFYLASFVPASRVGFEDWIHILSDPDPAELERMMRIGQLVTWPKLHMIENRYRLERQMFLGRQSVRKALQGGSNDRVTARAESMPLGPVPRPPTGTQLPSLAVPPLSTLASTEDPLPMDTDAEALMLNGDGKSSFSPPAPQRRNSRHDPSEPSLGRPQPRRRRSRASFSSFRDADGDYGGATPDPPPHSASDDLDGYPVQHERQNSSQPSQSHGGSILRRLSRTSLRAAFNSLRRPNPPTSTSAHSKRASVDLEQTWSEDSSTDDDDLSILSRRRSNRYPSVLELQTALQRQLSSDEDDGGQVNEEG</sequence>
<dbReference type="GO" id="GO:0046486">
    <property type="term" value="P:glycerolipid metabolic process"/>
    <property type="evidence" value="ECO:0007669"/>
    <property type="project" value="UniProtKB-ARBA"/>
</dbReference>
<evidence type="ECO:0000313" key="9">
    <source>
        <dbReference type="Proteomes" id="UP000230002"/>
    </source>
</evidence>
<dbReference type="InterPro" id="IPR016035">
    <property type="entry name" value="Acyl_Trfase/lysoPLipase"/>
</dbReference>
<comment type="similarity">
    <text evidence="1">Belongs to the PLPL family.</text>
</comment>
<feature type="short sequence motif" description="GXSXG" evidence="5">
    <location>
        <begin position="69"/>
        <end position="73"/>
    </location>
</feature>
<feature type="compositionally biased region" description="Polar residues" evidence="6">
    <location>
        <begin position="518"/>
        <end position="527"/>
    </location>
</feature>
<keyword evidence="9" id="KW-1185">Reference proteome</keyword>
<evidence type="ECO:0000256" key="1">
    <source>
        <dbReference type="ARBA" id="ARBA00006104"/>
    </source>
</evidence>
<feature type="region of interest" description="Disordered" evidence="6">
    <location>
        <begin position="396"/>
        <end position="415"/>
    </location>
</feature>
<evidence type="ECO:0000313" key="8">
    <source>
        <dbReference type="EMBL" id="PIL37159.1"/>
    </source>
</evidence>
<dbReference type="PANTHER" id="PTHR14226">
    <property type="entry name" value="NEUROPATHY TARGET ESTERASE/SWISS CHEESE D.MELANOGASTER"/>
    <property type="match status" value="1"/>
</dbReference>
<dbReference type="CDD" id="cd07232">
    <property type="entry name" value="Pat_PLPL"/>
    <property type="match status" value="1"/>
</dbReference>
<feature type="domain" description="PNPLA" evidence="7">
    <location>
        <begin position="38"/>
        <end position="229"/>
    </location>
</feature>
<evidence type="ECO:0000259" key="7">
    <source>
        <dbReference type="PROSITE" id="PS51635"/>
    </source>
</evidence>
<feature type="active site" description="Proton acceptor" evidence="5">
    <location>
        <position position="216"/>
    </location>
</feature>
<comment type="caution">
    <text evidence="5">Lacks conserved residue(s) required for the propagation of feature annotation.</text>
</comment>
<protein>
    <recommendedName>
        <fullName evidence="7">PNPLA domain-containing protein</fullName>
    </recommendedName>
</protein>
<reference evidence="8 9" key="1">
    <citation type="journal article" date="2015" name="Sci. Rep.">
        <title>Chromosome-level genome map provides insights into diverse defense mechanisms in the medicinal fungus Ganoderma sinense.</title>
        <authorList>
            <person name="Zhu Y."/>
            <person name="Xu J."/>
            <person name="Sun C."/>
            <person name="Zhou S."/>
            <person name="Xu H."/>
            <person name="Nelson D.R."/>
            <person name="Qian J."/>
            <person name="Song J."/>
            <person name="Luo H."/>
            <person name="Xiang L."/>
            <person name="Li Y."/>
            <person name="Xu Z."/>
            <person name="Ji A."/>
            <person name="Wang L."/>
            <person name="Lu S."/>
            <person name="Hayward A."/>
            <person name="Sun W."/>
            <person name="Li X."/>
            <person name="Schwartz D.C."/>
            <person name="Wang Y."/>
            <person name="Chen S."/>
        </authorList>
    </citation>
    <scope>NUCLEOTIDE SEQUENCE [LARGE SCALE GENOMIC DNA]</scope>
    <source>
        <strain evidence="8 9">ZZ0214-1</strain>
    </source>
</reference>
<organism evidence="8 9">
    <name type="scientific">Ganoderma sinense ZZ0214-1</name>
    <dbReference type="NCBI Taxonomy" id="1077348"/>
    <lineage>
        <taxon>Eukaryota</taxon>
        <taxon>Fungi</taxon>
        <taxon>Dikarya</taxon>
        <taxon>Basidiomycota</taxon>
        <taxon>Agaricomycotina</taxon>
        <taxon>Agaricomycetes</taxon>
        <taxon>Polyporales</taxon>
        <taxon>Polyporaceae</taxon>
        <taxon>Ganoderma</taxon>
    </lineage>
</organism>
<keyword evidence="4 5" id="KW-0443">Lipid metabolism</keyword>
<gene>
    <name evidence="8" type="ORF">GSI_00851</name>
</gene>
<dbReference type="Proteomes" id="UP000230002">
    <property type="component" value="Unassembled WGS sequence"/>
</dbReference>
<comment type="caution">
    <text evidence="8">The sequence shown here is derived from an EMBL/GenBank/DDBJ whole genome shotgun (WGS) entry which is preliminary data.</text>
</comment>
<evidence type="ECO:0000256" key="2">
    <source>
        <dbReference type="ARBA" id="ARBA00022801"/>
    </source>
</evidence>
<keyword evidence="3 5" id="KW-0442">Lipid degradation</keyword>
<evidence type="ECO:0000256" key="5">
    <source>
        <dbReference type="PROSITE-ProRule" id="PRU01161"/>
    </source>
</evidence>
<dbReference type="Pfam" id="PF01734">
    <property type="entry name" value="Patatin"/>
    <property type="match status" value="1"/>
</dbReference>
<feature type="region of interest" description="Disordered" evidence="6">
    <location>
        <begin position="440"/>
        <end position="581"/>
    </location>
</feature>